<evidence type="ECO:0000256" key="5">
    <source>
        <dbReference type="SAM" id="MobiDB-lite"/>
    </source>
</evidence>
<dbReference type="SUPFAM" id="SSF54695">
    <property type="entry name" value="POZ domain"/>
    <property type="match status" value="1"/>
</dbReference>
<dbReference type="InterPro" id="IPR000210">
    <property type="entry name" value="BTB/POZ_dom"/>
</dbReference>
<dbReference type="SMART" id="SM00225">
    <property type="entry name" value="BTB"/>
    <property type="match status" value="1"/>
</dbReference>
<dbReference type="PANTHER" id="PTHR32370">
    <property type="entry name" value="OS12G0117600 PROTEIN"/>
    <property type="match status" value="1"/>
</dbReference>
<feature type="compositionally biased region" description="Polar residues" evidence="5">
    <location>
        <begin position="290"/>
        <end position="305"/>
    </location>
</feature>
<name>A0A7N0TMF8_KALFE</name>
<comment type="similarity">
    <text evidence="3">Belongs to the NPH3 family.</text>
</comment>
<feature type="domain" description="NPH3" evidence="6">
    <location>
        <begin position="213"/>
        <end position="284"/>
    </location>
</feature>
<dbReference type="UniPathway" id="UPA00143"/>
<evidence type="ECO:0000259" key="6">
    <source>
        <dbReference type="PROSITE" id="PS51649"/>
    </source>
</evidence>
<accession>A0A7N0TMF8</accession>
<dbReference type="Gene3D" id="3.30.710.10">
    <property type="entry name" value="Potassium Channel Kv1.1, Chain A"/>
    <property type="match status" value="1"/>
</dbReference>
<dbReference type="Gramene" id="Kaladp0040s0224.1.v1.1">
    <property type="protein sequence ID" value="Kaladp0040s0224.1.v1.1"/>
    <property type="gene ID" value="Kaladp0040s0224.v1.1"/>
</dbReference>
<keyword evidence="2" id="KW-0833">Ubl conjugation pathway</keyword>
<keyword evidence="4" id="KW-0175">Coiled coil</keyword>
<dbReference type="InterPro" id="IPR011333">
    <property type="entry name" value="SKP1/BTB/POZ_sf"/>
</dbReference>
<dbReference type="InterPro" id="IPR027356">
    <property type="entry name" value="NPH3_dom"/>
</dbReference>
<dbReference type="GO" id="GO:0016567">
    <property type="term" value="P:protein ubiquitination"/>
    <property type="evidence" value="ECO:0007669"/>
    <property type="project" value="UniProtKB-UniPathway"/>
</dbReference>
<evidence type="ECO:0000256" key="2">
    <source>
        <dbReference type="ARBA" id="ARBA00022786"/>
    </source>
</evidence>
<dbReference type="PROSITE" id="PS51649">
    <property type="entry name" value="NPH3"/>
    <property type="match status" value="1"/>
</dbReference>
<organism evidence="7 8">
    <name type="scientific">Kalanchoe fedtschenkoi</name>
    <name type="common">Lavender scallops</name>
    <name type="synonym">South American air plant</name>
    <dbReference type="NCBI Taxonomy" id="63787"/>
    <lineage>
        <taxon>Eukaryota</taxon>
        <taxon>Viridiplantae</taxon>
        <taxon>Streptophyta</taxon>
        <taxon>Embryophyta</taxon>
        <taxon>Tracheophyta</taxon>
        <taxon>Spermatophyta</taxon>
        <taxon>Magnoliopsida</taxon>
        <taxon>eudicotyledons</taxon>
        <taxon>Gunneridae</taxon>
        <taxon>Pentapetalae</taxon>
        <taxon>Saxifragales</taxon>
        <taxon>Crassulaceae</taxon>
        <taxon>Kalanchoe</taxon>
    </lineage>
</organism>
<feature type="region of interest" description="Disordered" evidence="5">
    <location>
        <begin position="290"/>
        <end position="311"/>
    </location>
</feature>
<evidence type="ECO:0000313" key="7">
    <source>
        <dbReference type="EnsemblPlants" id="Kaladp0040s0224.1.v1.1"/>
    </source>
</evidence>
<evidence type="ECO:0000313" key="8">
    <source>
        <dbReference type="Proteomes" id="UP000594263"/>
    </source>
</evidence>
<dbReference type="EnsemblPlants" id="Kaladp0040s0224.1.v1.1">
    <property type="protein sequence ID" value="Kaladp0040s0224.1.v1.1"/>
    <property type="gene ID" value="Kaladp0040s0224.v1.1"/>
</dbReference>
<keyword evidence="8" id="KW-1185">Reference proteome</keyword>
<sequence length="489" mass="55040">MAGKRVYRIEENHQQEEDDEEFGSLNYSRDSLQARVEKWTEETGEKACAIVYVVTECFHVHKTVISRCGYLKRQLTHASVVTVNPPLTITPATFLLIANFCYGAEIVLRPDNLAALRTAADLLEMTEDVNRGNLLAQAESFFTKVVVFDQDHAAAVLDECVRLMPEAETVASLPSRCLHVLGMFREGDLLAERVQAVRLMPFEHFKVVARKLRELLVANHDTLYVVIDQYIKGNMEKLTEEERSELCSLIDCVRLDSRLLIHAVQCPRMPLRFVVRAMFAEQINTRKSIISATSGNQPQTLNRSPDSVADSASAELEEEEATTTLGGILKRDAALRDVERIKREMDTTCAKIKLLEEELKGMRAVLTESKSAVRIEQEKDQQEDEGDGKDDLALSKVDAKRSMSLRMLTTVGKVNRVRRGERGSVSSASIRLPRTIQTTSSDIKTQRVRKVFGAKLMSGLKNVFWRSGPKEEREVNGCRTGRNAHFSPI</sequence>
<dbReference type="Proteomes" id="UP000594263">
    <property type="component" value="Unplaced"/>
</dbReference>
<protein>
    <recommendedName>
        <fullName evidence="6">NPH3 domain-containing protein</fullName>
    </recommendedName>
</protein>
<dbReference type="Pfam" id="PF00651">
    <property type="entry name" value="BTB"/>
    <property type="match status" value="1"/>
</dbReference>
<feature type="coiled-coil region" evidence="4">
    <location>
        <begin position="338"/>
        <end position="372"/>
    </location>
</feature>
<evidence type="ECO:0000256" key="4">
    <source>
        <dbReference type="SAM" id="Coils"/>
    </source>
</evidence>
<dbReference type="AlphaFoldDB" id="A0A7N0TMF8"/>
<evidence type="ECO:0000256" key="3">
    <source>
        <dbReference type="PROSITE-ProRule" id="PRU00982"/>
    </source>
</evidence>
<comment type="pathway">
    <text evidence="1">Protein modification; protein ubiquitination.</text>
</comment>
<feature type="region of interest" description="Disordered" evidence="5">
    <location>
        <begin position="373"/>
        <end position="394"/>
    </location>
</feature>
<evidence type="ECO:0000256" key="1">
    <source>
        <dbReference type="ARBA" id="ARBA00004906"/>
    </source>
</evidence>
<dbReference type="InterPro" id="IPR043454">
    <property type="entry name" value="NPH3/RPT2-like"/>
</dbReference>
<reference evidence="7" key="1">
    <citation type="submission" date="2021-01" db="UniProtKB">
        <authorList>
            <consortium name="EnsemblPlants"/>
        </authorList>
    </citation>
    <scope>IDENTIFICATION</scope>
</reference>
<proteinExistence type="inferred from homology"/>
<dbReference type="OMA" id="CNYIDCS"/>
<dbReference type="Pfam" id="PF03000">
    <property type="entry name" value="NPH3"/>
    <property type="match status" value="1"/>
</dbReference>